<reference evidence="1 2" key="1">
    <citation type="submission" date="2016-10" db="EMBL/GenBank/DDBJ databases">
        <authorList>
            <person name="de Groot N.N."/>
        </authorList>
    </citation>
    <scope>NUCLEOTIDE SEQUENCE [LARGE SCALE GENOMIC DNA]</scope>
    <source>
        <strain evidence="1 2">CGMCC 4.5506</strain>
    </source>
</reference>
<organism evidence="1 2">
    <name type="scientific">Prauserella marina</name>
    <dbReference type="NCBI Taxonomy" id="530584"/>
    <lineage>
        <taxon>Bacteria</taxon>
        <taxon>Bacillati</taxon>
        <taxon>Actinomycetota</taxon>
        <taxon>Actinomycetes</taxon>
        <taxon>Pseudonocardiales</taxon>
        <taxon>Pseudonocardiaceae</taxon>
        <taxon>Prauserella</taxon>
    </lineage>
</organism>
<keyword evidence="2" id="KW-1185">Reference proteome</keyword>
<protein>
    <submittedName>
        <fullName evidence="1">Uncharacterized protein</fullName>
    </submittedName>
</protein>
<dbReference type="STRING" id="530584.SAMN05421630_104365"/>
<dbReference type="RefSeq" id="WP_091803954.1">
    <property type="nucleotide sequence ID" value="NZ_CP016353.1"/>
</dbReference>
<dbReference type="Proteomes" id="UP000199494">
    <property type="component" value="Unassembled WGS sequence"/>
</dbReference>
<evidence type="ECO:0000313" key="2">
    <source>
        <dbReference type="Proteomes" id="UP000199494"/>
    </source>
</evidence>
<dbReference type="KEGG" id="pmad:BAY61_27865"/>
<name>A0A222W0M1_9PSEU</name>
<dbReference type="Pfam" id="PF10801">
    <property type="entry name" value="DUF2537"/>
    <property type="match status" value="1"/>
</dbReference>
<gene>
    <name evidence="1" type="ORF">SAMN05421630_104365</name>
</gene>
<accession>A0A222W0M1</accession>
<evidence type="ECO:0000313" key="1">
    <source>
        <dbReference type="EMBL" id="SDC90306.1"/>
    </source>
</evidence>
<dbReference type="OrthoDB" id="3573230at2"/>
<dbReference type="EMBL" id="FMZE01000004">
    <property type="protein sequence ID" value="SDC90306.1"/>
    <property type="molecule type" value="Genomic_DNA"/>
</dbReference>
<dbReference type="InterPro" id="IPR024244">
    <property type="entry name" value="DUF2537"/>
</dbReference>
<dbReference type="AlphaFoldDB" id="A0A222W0M1"/>
<proteinExistence type="predicted"/>
<sequence length="200" mass="20848">MRLLIKDERVVLVGGENGTEADPHGLALAPDLAEALHEWAKVASAVRRTGSGQGSEVVSQRGKQLAGRVALAMGVPVEYRDPFTGEAHVVAPPEEQERRYSAERLVGSRAAIDEKTPWGTGLTVAGFLAVFVAVAMLALANALATETTDWVAVGAGVVVTGGLAPSLWLGRAVPIVRWIVLGAAAGVVAAWIGLLVIAFR</sequence>